<feature type="compositionally biased region" description="Polar residues" evidence="1">
    <location>
        <begin position="198"/>
        <end position="208"/>
    </location>
</feature>
<dbReference type="Gene3D" id="1.20.5.170">
    <property type="match status" value="1"/>
</dbReference>
<accession>A0A3D8QC43</accession>
<comment type="caution">
    <text evidence="3">The sequence shown here is derived from an EMBL/GenBank/DDBJ whole genome shotgun (WGS) entry which is preliminary data.</text>
</comment>
<feature type="region of interest" description="Disordered" evidence="1">
    <location>
        <begin position="193"/>
        <end position="220"/>
    </location>
</feature>
<evidence type="ECO:0000313" key="4">
    <source>
        <dbReference type="Proteomes" id="UP000256645"/>
    </source>
</evidence>
<dbReference type="GO" id="GO:0003700">
    <property type="term" value="F:DNA-binding transcription factor activity"/>
    <property type="evidence" value="ECO:0007669"/>
    <property type="project" value="InterPro"/>
</dbReference>
<evidence type="ECO:0000256" key="1">
    <source>
        <dbReference type="SAM" id="MobiDB-lite"/>
    </source>
</evidence>
<feature type="region of interest" description="Disordered" evidence="1">
    <location>
        <begin position="122"/>
        <end position="143"/>
    </location>
</feature>
<protein>
    <recommendedName>
        <fullName evidence="2">BZIP domain-containing protein</fullName>
    </recommendedName>
</protein>
<dbReference type="EMBL" id="PDLM01000016">
    <property type="protein sequence ID" value="RDW59435.1"/>
    <property type="molecule type" value="Genomic_DNA"/>
</dbReference>
<dbReference type="InterPro" id="IPR004827">
    <property type="entry name" value="bZIP"/>
</dbReference>
<keyword evidence="4" id="KW-1185">Reference proteome</keyword>
<organism evidence="3 4">
    <name type="scientific">Coleophoma cylindrospora</name>
    <dbReference type="NCBI Taxonomy" id="1849047"/>
    <lineage>
        <taxon>Eukaryota</taxon>
        <taxon>Fungi</taxon>
        <taxon>Dikarya</taxon>
        <taxon>Ascomycota</taxon>
        <taxon>Pezizomycotina</taxon>
        <taxon>Leotiomycetes</taxon>
        <taxon>Helotiales</taxon>
        <taxon>Dermateaceae</taxon>
        <taxon>Coleophoma</taxon>
    </lineage>
</organism>
<evidence type="ECO:0000313" key="3">
    <source>
        <dbReference type="EMBL" id="RDW59435.1"/>
    </source>
</evidence>
<dbReference type="InterPro" id="IPR046347">
    <property type="entry name" value="bZIP_sf"/>
</dbReference>
<reference evidence="3 4" key="1">
    <citation type="journal article" date="2018" name="IMA Fungus">
        <title>IMA Genome-F 9: Draft genome sequence of Annulohypoxylon stygium, Aspergillus mulundensis, Berkeleyomyces basicola (syn. Thielaviopsis basicola), Ceratocystis smalleyi, two Cercospora beticola strains, Coleophoma cylindrospora, Fusarium fracticaudum, Phialophora cf. hyalina, and Morchella septimelata.</title>
        <authorList>
            <person name="Wingfield B.D."/>
            <person name="Bills G.F."/>
            <person name="Dong Y."/>
            <person name="Huang W."/>
            <person name="Nel W.J."/>
            <person name="Swalarsk-Parry B.S."/>
            <person name="Vaghefi N."/>
            <person name="Wilken P.M."/>
            <person name="An Z."/>
            <person name="de Beer Z.W."/>
            <person name="De Vos L."/>
            <person name="Chen L."/>
            <person name="Duong T.A."/>
            <person name="Gao Y."/>
            <person name="Hammerbacher A."/>
            <person name="Kikkert J.R."/>
            <person name="Li Y."/>
            <person name="Li H."/>
            <person name="Li K."/>
            <person name="Li Q."/>
            <person name="Liu X."/>
            <person name="Ma X."/>
            <person name="Naidoo K."/>
            <person name="Pethybridge S.J."/>
            <person name="Sun J."/>
            <person name="Steenkamp E.T."/>
            <person name="van der Nest M.A."/>
            <person name="van Wyk S."/>
            <person name="Wingfield M.J."/>
            <person name="Xiong C."/>
            <person name="Yue Q."/>
            <person name="Zhang X."/>
        </authorList>
    </citation>
    <scope>NUCLEOTIDE SEQUENCE [LARGE SCALE GENOMIC DNA]</scope>
    <source>
        <strain evidence="3 4">BP6252</strain>
    </source>
</reference>
<dbReference type="SUPFAM" id="SSF57959">
    <property type="entry name" value="Leucine zipper domain"/>
    <property type="match status" value="1"/>
</dbReference>
<name>A0A3D8QC43_9HELO</name>
<evidence type="ECO:0000259" key="2">
    <source>
        <dbReference type="PROSITE" id="PS00036"/>
    </source>
</evidence>
<proteinExistence type="predicted"/>
<dbReference type="Proteomes" id="UP000256645">
    <property type="component" value="Unassembled WGS sequence"/>
</dbReference>
<gene>
    <name evidence="3" type="ORF">BP6252_12522</name>
</gene>
<dbReference type="CDD" id="cd14688">
    <property type="entry name" value="bZIP_YAP"/>
    <property type="match status" value="1"/>
</dbReference>
<dbReference type="AlphaFoldDB" id="A0A3D8QC43"/>
<sequence>MATDHDNEILWNPELHNLQMIHAMQFQGNCLTTSLVTAASFHDPLASNSSSMLQSAQETSNGWNGQQGAWLSPNSNMGLNNSPLCGSSSEQLDQISAQPHPPIKMQAAPQSLSATAIERRRKQNRSAQTAFRKRGRKQVEEMQQTIDQCEEHNKKMCSVMRDILEKLDALKKEIKEALTSQLPLNVLETEIVSKSESGESFTSPSPDGSPNFDHTAASKG</sequence>
<feature type="domain" description="BZIP" evidence="2">
    <location>
        <begin position="119"/>
        <end position="134"/>
    </location>
</feature>
<dbReference type="PROSITE" id="PS00036">
    <property type="entry name" value="BZIP_BASIC"/>
    <property type="match status" value="1"/>
</dbReference>